<feature type="transmembrane region" description="Helical" evidence="5">
    <location>
        <begin position="78"/>
        <end position="96"/>
    </location>
</feature>
<dbReference type="PANTHER" id="PTHR46140:SF1">
    <property type="entry name" value="VACUOLAR TRANSPORTER CHAPERONE COMPLEX SUBUNIT 4-RELATED"/>
    <property type="match status" value="1"/>
</dbReference>
<dbReference type="Pfam" id="PF02656">
    <property type="entry name" value="DUF202"/>
    <property type="match status" value="1"/>
</dbReference>
<feature type="non-terminal residue" evidence="7">
    <location>
        <position position="97"/>
    </location>
</feature>
<dbReference type="OMA" id="ERTFIDW"/>
<comment type="subcellular location">
    <subcellularLocation>
        <location evidence="1">Endomembrane system</location>
        <topology evidence="1">Multi-pass membrane protein</topology>
    </subcellularLocation>
</comment>
<evidence type="ECO:0000256" key="5">
    <source>
        <dbReference type="SAM" id="Phobius"/>
    </source>
</evidence>
<feature type="transmembrane region" description="Helical" evidence="5">
    <location>
        <begin position="37"/>
        <end position="57"/>
    </location>
</feature>
<evidence type="ECO:0000256" key="4">
    <source>
        <dbReference type="ARBA" id="ARBA00023136"/>
    </source>
</evidence>
<keyword evidence="2 5" id="KW-0812">Transmembrane</keyword>
<dbReference type="InterPro" id="IPR003807">
    <property type="entry name" value="DUF202"/>
</dbReference>
<evidence type="ECO:0000259" key="6">
    <source>
        <dbReference type="Pfam" id="PF02656"/>
    </source>
</evidence>
<dbReference type="InterPro" id="IPR051572">
    <property type="entry name" value="VTC_Complex_Subunit"/>
</dbReference>
<evidence type="ECO:0000313" key="7">
    <source>
        <dbReference type="EMBL" id="ORE17635.1"/>
    </source>
</evidence>
<gene>
    <name evidence="7" type="ORF">BCV71DRAFT_145913</name>
</gene>
<evidence type="ECO:0000256" key="1">
    <source>
        <dbReference type="ARBA" id="ARBA00004127"/>
    </source>
</evidence>
<organism evidence="7 8">
    <name type="scientific">Rhizopus microsporus</name>
    <dbReference type="NCBI Taxonomy" id="58291"/>
    <lineage>
        <taxon>Eukaryota</taxon>
        <taxon>Fungi</taxon>
        <taxon>Fungi incertae sedis</taxon>
        <taxon>Mucoromycota</taxon>
        <taxon>Mucoromycotina</taxon>
        <taxon>Mucoromycetes</taxon>
        <taxon>Mucorales</taxon>
        <taxon>Mucorineae</taxon>
        <taxon>Rhizopodaceae</taxon>
        <taxon>Rhizopus</taxon>
    </lineage>
</organism>
<evidence type="ECO:0000256" key="2">
    <source>
        <dbReference type="ARBA" id="ARBA00022692"/>
    </source>
</evidence>
<proteinExistence type="predicted"/>
<reference evidence="7 8" key="1">
    <citation type="journal article" date="2016" name="Proc. Natl. Acad. Sci. U.S.A.">
        <title>Lipid metabolic changes in an early divergent fungus govern the establishment of a mutualistic symbiosis with endobacteria.</title>
        <authorList>
            <person name="Lastovetsky O.A."/>
            <person name="Gaspar M.L."/>
            <person name="Mondo S.J."/>
            <person name="LaButti K.M."/>
            <person name="Sandor L."/>
            <person name="Grigoriev I.V."/>
            <person name="Henry S.A."/>
            <person name="Pawlowska T.E."/>
        </authorList>
    </citation>
    <scope>NUCLEOTIDE SEQUENCE [LARGE SCALE GENOMIC DNA]</scope>
    <source>
        <strain evidence="7 8">ATCC 11559</strain>
    </source>
</reference>
<sequence length="97" mass="11029">LEPKIFFANERTFIDWLKFSMLILTAALTLLNFGDHVSMIAGSTFFGIAAVIALYAFGRYRYRAYQIHNTPHMRYDDLFGPFGLCCLLVAAMVVNIL</sequence>
<dbReference type="PANTHER" id="PTHR46140">
    <property type="entry name" value="VACUOLAR TRANSPORTER CHAPERONE 1-RELATED"/>
    <property type="match status" value="1"/>
</dbReference>
<evidence type="ECO:0000256" key="3">
    <source>
        <dbReference type="ARBA" id="ARBA00022989"/>
    </source>
</evidence>
<feature type="domain" description="DUF202" evidence="6">
    <location>
        <begin position="6"/>
        <end position="64"/>
    </location>
</feature>
<dbReference type="VEuPathDB" id="FungiDB:BCV72DRAFT_169489"/>
<dbReference type="EMBL" id="KV921350">
    <property type="protein sequence ID" value="ORE17635.1"/>
    <property type="molecule type" value="Genomic_DNA"/>
</dbReference>
<keyword evidence="4 5" id="KW-0472">Membrane</keyword>
<dbReference type="Proteomes" id="UP000242381">
    <property type="component" value="Unassembled WGS sequence"/>
</dbReference>
<name>A0A1X0RZZ3_RHIZD</name>
<dbReference type="GO" id="GO:0012505">
    <property type="term" value="C:endomembrane system"/>
    <property type="evidence" value="ECO:0007669"/>
    <property type="project" value="UniProtKB-SubCell"/>
</dbReference>
<feature type="transmembrane region" description="Helical" evidence="5">
    <location>
        <begin position="12"/>
        <end position="31"/>
    </location>
</feature>
<dbReference type="AlphaFoldDB" id="A0A1X0RZZ3"/>
<accession>A0A1X0RZZ3</accession>
<evidence type="ECO:0000313" key="8">
    <source>
        <dbReference type="Proteomes" id="UP000242381"/>
    </source>
</evidence>
<protein>
    <recommendedName>
        <fullName evidence="6">DUF202 domain-containing protein</fullName>
    </recommendedName>
</protein>
<keyword evidence="3 5" id="KW-1133">Transmembrane helix</keyword>
<feature type="non-terminal residue" evidence="7">
    <location>
        <position position="1"/>
    </location>
</feature>